<keyword evidence="6 11" id="KW-0418">Kinase</keyword>
<evidence type="ECO:0000256" key="2">
    <source>
        <dbReference type="ARBA" id="ARBA00003753"/>
    </source>
</evidence>
<evidence type="ECO:0000256" key="9">
    <source>
        <dbReference type="ARBA" id="ARBA00023277"/>
    </source>
</evidence>
<comment type="caution">
    <text evidence="14">The sequence shown here is derived from an EMBL/GenBank/DDBJ whole genome shotgun (WGS) entry which is preliminary data.</text>
</comment>
<dbReference type="InterPro" id="IPR004821">
    <property type="entry name" value="Cyt_trans-like"/>
</dbReference>
<dbReference type="EC" id="2.7.7.70" evidence="11"/>
<evidence type="ECO:0000256" key="5">
    <source>
        <dbReference type="ARBA" id="ARBA00022741"/>
    </source>
</evidence>
<accession>A0A0D6PUD8</accession>
<evidence type="ECO:0000256" key="11">
    <source>
        <dbReference type="HAMAP-Rule" id="MF_01603"/>
    </source>
</evidence>
<dbReference type="InterPro" id="IPR011914">
    <property type="entry name" value="RfaE_dom_II"/>
</dbReference>
<evidence type="ECO:0000313" key="15">
    <source>
        <dbReference type="Proteomes" id="UP000032675"/>
    </source>
</evidence>
<dbReference type="GO" id="GO:0005829">
    <property type="term" value="C:cytosol"/>
    <property type="evidence" value="ECO:0007669"/>
    <property type="project" value="TreeGrafter"/>
</dbReference>
<comment type="catalytic activity">
    <reaction evidence="11">
        <text>D-glycero-beta-D-manno-heptose 7-phosphate + ATP = D-glycero-beta-D-manno-heptose 1,7-bisphosphate + ADP + H(+)</text>
        <dbReference type="Rhea" id="RHEA:27473"/>
        <dbReference type="ChEBI" id="CHEBI:15378"/>
        <dbReference type="ChEBI" id="CHEBI:30616"/>
        <dbReference type="ChEBI" id="CHEBI:60204"/>
        <dbReference type="ChEBI" id="CHEBI:60208"/>
        <dbReference type="ChEBI" id="CHEBI:456216"/>
        <dbReference type="EC" id="2.7.1.167"/>
    </reaction>
</comment>
<dbReference type="InterPro" id="IPR014729">
    <property type="entry name" value="Rossmann-like_a/b/a_fold"/>
</dbReference>
<proteinExistence type="inferred from homology"/>
<feature type="region of interest" description="Ribokinase" evidence="11">
    <location>
        <begin position="1"/>
        <end position="319"/>
    </location>
</feature>
<dbReference type="InterPro" id="IPR023030">
    <property type="entry name" value="Bifunc_HldE"/>
</dbReference>
<keyword evidence="4 11" id="KW-0548">Nucleotidyltransferase</keyword>
<comment type="function">
    <text evidence="2 11">Catalyzes the ADP transfer from ATP to D-glycero-beta-D-manno-heptose 1-phosphate, yielding ADP-D-glycero-beta-D-manno-heptose.</text>
</comment>
<dbReference type="Pfam" id="PF01467">
    <property type="entry name" value="CTP_transf_like"/>
    <property type="match status" value="1"/>
</dbReference>
<dbReference type="EC" id="2.7.1.167" evidence="11"/>
<dbReference type="InterPro" id="IPR011611">
    <property type="entry name" value="PfkB_dom"/>
</dbReference>
<comment type="similarity">
    <text evidence="11">In the C-terminal section; belongs to the cytidylyltransferase family.</text>
</comment>
<keyword evidence="9 11" id="KW-0119">Carbohydrate metabolism</keyword>
<dbReference type="SUPFAM" id="SSF53613">
    <property type="entry name" value="Ribokinase-like"/>
    <property type="match status" value="1"/>
</dbReference>
<gene>
    <name evidence="11" type="primary">hldE</name>
    <name evidence="14" type="ORF">Geu3261_0003_005</name>
</gene>
<keyword evidence="7 11" id="KW-0067">ATP-binding</keyword>
<dbReference type="AlphaFoldDB" id="A0A0D6PUD8"/>
<comment type="pathway">
    <text evidence="11">Nucleotide-sugar biosynthesis; ADP-L-glycero-beta-D-manno-heptose biosynthesis; ADP-L-glycero-beta-D-manno-heptose from D-glycero-beta-D-manno-heptose 7-phosphate: step 1/4.</text>
</comment>
<dbReference type="UniPathway" id="UPA00356">
    <property type="reaction ID" value="UER00437"/>
</dbReference>
<dbReference type="PANTHER" id="PTHR46969:SF1">
    <property type="entry name" value="BIFUNCTIONAL PROTEIN HLDE"/>
    <property type="match status" value="1"/>
</dbReference>
<comment type="catalytic activity">
    <reaction evidence="10 11">
        <text>D-glycero-beta-D-manno-heptose 1-phosphate + ATP + H(+) = ADP-D-glycero-beta-D-manno-heptose + diphosphate</text>
        <dbReference type="Rhea" id="RHEA:27465"/>
        <dbReference type="ChEBI" id="CHEBI:15378"/>
        <dbReference type="ChEBI" id="CHEBI:30616"/>
        <dbReference type="ChEBI" id="CHEBI:33019"/>
        <dbReference type="ChEBI" id="CHEBI:59967"/>
        <dbReference type="ChEBI" id="CHEBI:61593"/>
        <dbReference type="EC" id="2.7.7.70"/>
    </reaction>
</comment>
<dbReference type="GO" id="GO:0033786">
    <property type="term" value="F:heptose-1-phosphate adenylyltransferase activity"/>
    <property type="evidence" value="ECO:0007669"/>
    <property type="project" value="UniProtKB-UniRule"/>
</dbReference>
<keyword evidence="5 11" id="KW-0547">Nucleotide-binding</keyword>
<comment type="subunit">
    <text evidence="11">Homodimer.</text>
</comment>
<dbReference type="InterPro" id="IPR029056">
    <property type="entry name" value="Ribokinase-like"/>
</dbReference>
<dbReference type="NCBIfam" id="TIGR02199">
    <property type="entry name" value="rfaE_dom_II"/>
    <property type="match status" value="1"/>
</dbReference>
<feature type="domain" description="Carbohydrate kinase PfkB" evidence="12">
    <location>
        <begin position="10"/>
        <end position="305"/>
    </location>
</feature>
<dbReference type="RefSeq" id="WP_048849305.1">
    <property type="nucleotide sequence ID" value="NZ_BANI01000003.1"/>
</dbReference>
<evidence type="ECO:0000256" key="10">
    <source>
        <dbReference type="ARBA" id="ARBA00047428"/>
    </source>
</evidence>
<evidence type="ECO:0000256" key="3">
    <source>
        <dbReference type="ARBA" id="ARBA00022679"/>
    </source>
</evidence>
<dbReference type="InterPro" id="IPR011913">
    <property type="entry name" value="RfaE_dom_I"/>
</dbReference>
<dbReference type="GO" id="GO:0033785">
    <property type="term" value="F:heptose 7-phosphate kinase activity"/>
    <property type="evidence" value="ECO:0007669"/>
    <property type="project" value="UniProtKB-UniRule"/>
</dbReference>
<keyword evidence="8 11" id="KW-0511">Multifunctional enzyme</keyword>
<evidence type="ECO:0000313" key="14">
    <source>
        <dbReference type="EMBL" id="GAN94937.1"/>
    </source>
</evidence>
<dbReference type="EMBL" id="BANI01000003">
    <property type="protein sequence ID" value="GAN94937.1"/>
    <property type="molecule type" value="Genomic_DNA"/>
</dbReference>
<dbReference type="HAMAP" id="MF_01603">
    <property type="entry name" value="HldE"/>
    <property type="match status" value="1"/>
</dbReference>
<evidence type="ECO:0000256" key="8">
    <source>
        <dbReference type="ARBA" id="ARBA00023268"/>
    </source>
</evidence>
<dbReference type="CDD" id="cd01172">
    <property type="entry name" value="RfaE_like"/>
    <property type="match status" value="1"/>
</dbReference>
<dbReference type="Proteomes" id="UP000032675">
    <property type="component" value="Unassembled WGS sequence"/>
</dbReference>
<dbReference type="SUPFAM" id="SSF52374">
    <property type="entry name" value="Nucleotidylyl transferase"/>
    <property type="match status" value="1"/>
</dbReference>
<dbReference type="GO" id="GO:0097171">
    <property type="term" value="P:ADP-L-glycero-beta-D-manno-heptose biosynthetic process"/>
    <property type="evidence" value="ECO:0007669"/>
    <property type="project" value="UniProtKB-UniPathway"/>
</dbReference>
<sequence length="486" mass="51692">MIENMYFGNIAIVGDVILDRYISGRIDRISPEAPVPVLVHEHLDTVAGGAANVAANAAALGTRVSLVGLVGADEYATRLVQTLARWDRIDTRGLIRDAHRQTTTKTRVMSGRQQIVRIDNEDTHPPDPATQAELVDRACTAIDGADILICSDYGKGVLDDGVLEKIITRARMRGIPVIVDPKRTSFAAYRGATLVTPNRQELGRATGLPVRTDDQIIAAAQAAGAQFGGSVLVTRSEEGMTLWQDDGTVSHVRSRAAEVFDVSGAGDCVVATVAAILSAGQSMETAVTIANTAAAVAVGKLGTTTVSRAELSHALMRDMPDSGKCVSLEQAAAMARDWRHHGARVVFTNGCFDLLHPGHIALIQKAAAQGDKLIVALNTDRSVRRLKGESRPIQDERARATVIGALRNVDLVVLFDQDTPEEAIRAILPDVIVKGADYREDEVVGGDIVKANGGRVVLVDIMPGRSTTSLVRQAGGQRRAGTDTSA</sequence>
<feature type="domain" description="Cytidyltransferase-like" evidence="13">
    <location>
        <begin position="347"/>
        <end position="441"/>
    </location>
</feature>
<dbReference type="NCBIfam" id="TIGR02198">
    <property type="entry name" value="rfaE_dom_I"/>
    <property type="match status" value="1"/>
</dbReference>
<comment type="function">
    <text evidence="1 11">Catalyzes the phosphorylation of D-glycero-D-manno-heptose 7-phosphate at the C-1 position to selectively form D-glycero-beta-D-manno-heptose-1,7-bisphosphate.</text>
</comment>
<dbReference type="Pfam" id="PF00294">
    <property type="entry name" value="PfkB"/>
    <property type="match status" value="1"/>
</dbReference>
<evidence type="ECO:0000256" key="7">
    <source>
        <dbReference type="ARBA" id="ARBA00022840"/>
    </source>
</evidence>
<dbReference type="NCBIfam" id="TIGR00125">
    <property type="entry name" value="cyt_tran_rel"/>
    <property type="match status" value="1"/>
</dbReference>
<comment type="similarity">
    <text evidence="11">In the N-terminal section; belongs to the carbohydrate kinase PfkB family.</text>
</comment>
<feature type="binding site" evidence="11">
    <location>
        <begin position="198"/>
        <end position="201"/>
    </location>
    <ligand>
        <name>ATP</name>
        <dbReference type="ChEBI" id="CHEBI:30616"/>
    </ligand>
</feature>
<comment type="pathway">
    <text evidence="11">Nucleotide-sugar biosynthesis; ADP-L-glycero-beta-D-manno-heptose biosynthesis; ADP-L-glycero-beta-D-manno-heptose from D-glycero-beta-D-manno-heptose 7-phosphate: step 3/4.</text>
</comment>
<dbReference type="PANTHER" id="PTHR46969">
    <property type="entry name" value="BIFUNCTIONAL PROTEIN HLDE"/>
    <property type="match status" value="1"/>
</dbReference>
<evidence type="ECO:0000259" key="12">
    <source>
        <dbReference type="Pfam" id="PF00294"/>
    </source>
</evidence>
<evidence type="ECO:0000259" key="13">
    <source>
        <dbReference type="Pfam" id="PF01467"/>
    </source>
</evidence>
<dbReference type="GO" id="GO:0016773">
    <property type="term" value="F:phosphotransferase activity, alcohol group as acceptor"/>
    <property type="evidence" value="ECO:0007669"/>
    <property type="project" value="InterPro"/>
</dbReference>
<evidence type="ECO:0000256" key="1">
    <source>
        <dbReference type="ARBA" id="ARBA00002319"/>
    </source>
</evidence>
<evidence type="ECO:0000256" key="4">
    <source>
        <dbReference type="ARBA" id="ARBA00022695"/>
    </source>
</evidence>
<dbReference type="Gene3D" id="3.40.1190.20">
    <property type="match status" value="1"/>
</dbReference>
<reference evidence="14 15" key="1">
    <citation type="submission" date="2012-11" db="EMBL/GenBank/DDBJ databases">
        <title>Whole genome sequence of Gluconacetobacter europaeus NBRC3261.</title>
        <authorList>
            <person name="Azuma Y."/>
            <person name="Higashiura N."/>
            <person name="Hirakawa H."/>
            <person name="Matsushita K."/>
        </authorList>
    </citation>
    <scope>NUCLEOTIDE SEQUENCE [LARGE SCALE GENOMIC DNA]</scope>
    <source>
        <strain evidence="14 15">NBRC 3261</strain>
    </source>
</reference>
<feature type="active site" evidence="11">
    <location>
        <position position="267"/>
    </location>
</feature>
<protein>
    <recommendedName>
        <fullName evidence="11">Bifunctional protein HldE</fullName>
    </recommendedName>
    <domain>
        <recommendedName>
            <fullName evidence="11">D-beta-D-heptose 7-phosphate kinase</fullName>
            <ecNumber evidence="11">2.7.1.167</ecNumber>
        </recommendedName>
        <alternativeName>
            <fullName evidence="11">D-beta-D-heptose 7-phosphotransferase</fullName>
        </alternativeName>
        <alternativeName>
            <fullName evidence="11">D-glycero-beta-D-manno-heptose-7-phosphate kinase</fullName>
        </alternativeName>
    </domain>
    <domain>
        <recommendedName>
            <fullName evidence="11">D-beta-D-heptose 1-phosphate adenylyltransferase</fullName>
            <ecNumber evidence="11">2.7.7.70</ecNumber>
        </recommendedName>
        <alternativeName>
            <fullName evidence="11">D-glycero-beta-D-manno-heptose 1-phosphate adenylyltransferase</fullName>
        </alternativeName>
    </domain>
</protein>
<feature type="region of interest" description="Cytidylyltransferase" evidence="11">
    <location>
        <begin position="347"/>
        <end position="486"/>
    </location>
</feature>
<keyword evidence="3 11" id="KW-0808">Transferase</keyword>
<dbReference type="GO" id="GO:0005524">
    <property type="term" value="F:ATP binding"/>
    <property type="evidence" value="ECO:0007669"/>
    <property type="project" value="UniProtKB-UniRule"/>
</dbReference>
<evidence type="ECO:0000256" key="6">
    <source>
        <dbReference type="ARBA" id="ARBA00022777"/>
    </source>
</evidence>
<dbReference type="Gene3D" id="3.40.50.620">
    <property type="entry name" value="HUPs"/>
    <property type="match status" value="1"/>
</dbReference>
<name>A0A0D6PUD8_KOMEU</name>
<organism evidence="14 15">
    <name type="scientific">Komagataeibacter europaeus NBRC 3261</name>
    <dbReference type="NCBI Taxonomy" id="1234669"/>
    <lineage>
        <taxon>Bacteria</taxon>
        <taxon>Pseudomonadati</taxon>
        <taxon>Pseudomonadota</taxon>
        <taxon>Alphaproteobacteria</taxon>
        <taxon>Acetobacterales</taxon>
        <taxon>Acetobacteraceae</taxon>
        <taxon>Komagataeibacter</taxon>
    </lineage>
</organism>